<dbReference type="EMBL" id="JBEZUR010000015">
    <property type="protein sequence ID" value="MEU3555008.1"/>
    <property type="molecule type" value="Genomic_DNA"/>
</dbReference>
<dbReference type="PANTHER" id="PTHR43319:SF3">
    <property type="entry name" value="BETA-LACTAMASE-RELATED DOMAIN-CONTAINING PROTEIN"/>
    <property type="match status" value="1"/>
</dbReference>
<evidence type="ECO:0000313" key="2">
    <source>
        <dbReference type="EMBL" id="MEU3555008.1"/>
    </source>
</evidence>
<dbReference type="Proteomes" id="UP001550850">
    <property type="component" value="Unassembled WGS sequence"/>
</dbReference>
<dbReference type="GO" id="GO:0016787">
    <property type="term" value="F:hydrolase activity"/>
    <property type="evidence" value="ECO:0007669"/>
    <property type="project" value="UniProtKB-KW"/>
</dbReference>
<dbReference type="EC" id="3.1.1.103" evidence="2"/>
<reference evidence="2 3" key="1">
    <citation type="submission" date="2024-06" db="EMBL/GenBank/DDBJ databases">
        <title>The Natural Products Discovery Center: Release of the First 8490 Sequenced Strains for Exploring Actinobacteria Biosynthetic Diversity.</title>
        <authorList>
            <person name="Kalkreuter E."/>
            <person name="Kautsar S.A."/>
            <person name="Yang D."/>
            <person name="Bader C.D."/>
            <person name="Teijaro C.N."/>
            <person name="Fluegel L."/>
            <person name="Davis C.M."/>
            <person name="Simpson J.R."/>
            <person name="Lauterbach L."/>
            <person name="Steele A.D."/>
            <person name="Gui C."/>
            <person name="Meng S."/>
            <person name="Li G."/>
            <person name="Viehrig K."/>
            <person name="Ye F."/>
            <person name="Su P."/>
            <person name="Kiefer A.F."/>
            <person name="Nichols A."/>
            <person name="Cepeda A.J."/>
            <person name="Yan W."/>
            <person name="Fan B."/>
            <person name="Jiang Y."/>
            <person name="Adhikari A."/>
            <person name="Zheng C.-J."/>
            <person name="Schuster L."/>
            <person name="Cowan T.M."/>
            <person name="Smanski M.J."/>
            <person name="Chevrette M.G."/>
            <person name="De Carvalho L.P.S."/>
            <person name="Shen B."/>
        </authorList>
    </citation>
    <scope>NUCLEOTIDE SEQUENCE [LARGE SCALE GENOMIC DNA]</scope>
    <source>
        <strain evidence="2 3">NPDC038104</strain>
    </source>
</reference>
<keyword evidence="2" id="KW-0378">Hydrolase</keyword>
<protein>
    <submittedName>
        <fullName evidence="2">Serine hydrolase domain-containing protein</fullName>
        <ecNumber evidence="2">3.1.1.103</ecNumber>
    </submittedName>
</protein>
<organism evidence="2 3">
    <name type="scientific">Streptomyces fragilis</name>
    <dbReference type="NCBI Taxonomy" id="67301"/>
    <lineage>
        <taxon>Bacteria</taxon>
        <taxon>Bacillati</taxon>
        <taxon>Actinomycetota</taxon>
        <taxon>Actinomycetes</taxon>
        <taxon>Kitasatosporales</taxon>
        <taxon>Streptomycetaceae</taxon>
        <taxon>Streptomyces</taxon>
    </lineage>
</organism>
<dbReference type="SUPFAM" id="SSF56601">
    <property type="entry name" value="beta-lactamase/transpeptidase-like"/>
    <property type="match status" value="1"/>
</dbReference>
<dbReference type="Gene3D" id="3.40.710.10">
    <property type="entry name" value="DD-peptidase/beta-lactamase superfamily"/>
    <property type="match status" value="1"/>
</dbReference>
<proteinExistence type="predicted"/>
<dbReference type="InterPro" id="IPR012338">
    <property type="entry name" value="Beta-lactam/transpept-like"/>
</dbReference>
<dbReference type="Pfam" id="PF00144">
    <property type="entry name" value="Beta-lactamase"/>
    <property type="match status" value="1"/>
</dbReference>
<keyword evidence="3" id="KW-1185">Reference proteome</keyword>
<evidence type="ECO:0000259" key="1">
    <source>
        <dbReference type="Pfam" id="PF00144"/>
    </source>
</evidence>
<dbReference type="InterPro" id="IPR001466">
    <property type="entry name" value="Beta-lactam-related"/>
</dbReference>
<feature type="domain" description="Beta-lactamase-related" evidence="1">
    <location>
        <begin position="18"/>
        <end position="359"/>
    </location>
</feature>
<sequence>MAELNGFVDERFAAVREAAEANLAAGRETGLSICLDVDGERVVDLWGGHADRARTRPWERDTLVNVWSTTKTLTSLAALILVDRGELDVDAPVAKYWPEFAAGGKEGVLVRHLLGHTSGVSGWAAPFDAADIFDWERSTAHLAAQEPWWTPGEGSGYHLLDFGHLVGEVVRRVSGKPLRRFVDEEIAGPLGTDFRIGAREEDWDRCAEIIPPPPLPIDQSAIDPSSVLMKTMTGAPLRAEVANTAEWRSADIGGANGHGNAASIARTLSVISRGGEVDGVRLLSPETVELIFREQARGVDRVLGIPLRWGIGYALPEPAGVPFVPDGRICFWGGWGGSQIVMDVERRMTFCYVMNEMKAGLVGSEEGAQYLSAVYAAV</sequence>
<name>A0ABV2YH05_9ACTN</name>
<dbReference type="InterPro" id="IPR052907">
    <property type="entry name" value="Beta-lactamase/esterase"/>
</dbReference>
<evidence type="ECO:0000313" key="3">
    <source>
        <dbReference type="Proteomes" id="UP001550850"/>
    </source>
</evidence>
<gene>
    <name evidence="2" type="ORF">AB0E65_12440</name>
</gene>
<dbReference type="RefSeq" id="WP_108954250.1">
    <property type="nucleotide sequence ID" value="NZ_BEVZ01000004.1"/>
</dbReference>
<dbReference type="PANTHER" id="PTHR43319">
    <property type="entry name" value="BETA-LACTAMASE-RELATED"/>
    <property type="match status" value="1"/>
</dbReference>
<accession>A0ABV2YH05</accession>
<comment type="caution">
    <text evidence="2">The sequence shown here is derived from an EMBL/GenBank/DDBJ whole genome shotgun (WGS) entry which is preliminary data.</text>
</comment>